<gene>
    <name evidence="1" type="ORF">MARI151_60539</name>
</gene>
<dbReference type="RefSeq" id="WP_159304122.1">
    <property type="nucleotide sequence ID" value="NZ_LR733271.1"/>
</dbReference>
<protein>
    <recommendedName>
        <fullName evidence="3">DUF3237 domain-containing protein</fullName>
    </recommendedName>
</protein>
<organism evidence="1 2">
    <name type="scientific">Maribacter litoralis</name>
    <dbReference type="NCBI Taxonomy" id="2059726"/>
    <lineage>
        <taxon>Bacteria</taxon>
        <taxon>Pseudomonadati</taxon>
        <taxon>Bacteroidota</taxon>
        <taxon>Flavobacteriia</taxon>
        <taxon>Flavobacteriales</taxon>
        <taxon>Flavobacteriaceae</taxon>
        <taxon>Maribacter</taxon>
    </lineage>
</organism>
<dbReference type="EMBL" id="CABWLR010000006">
    <property type="protein sequence ID" value="VXC28125.1"/>
    <property type="molecule type" value="Genomic_DNA"/>
</dbReference>
<dbReference type="AlphaFoldDB" id="A0A653XDM4"/>
<proteinExistence type="predicted"/>
<accession>A0A653XDM4</accession>
<keyword evidence="2" id="KW-1185">Reference proteome</keyword>
<dbReference type="Gene3D" id="2.40.160.20">
    <property type="match status" value="1"/>
</dbReference>
<sequence length="150" mass="16876">MNIQVEELIYTANFGIKGLTEFGYSFEDMITGQKAIPAEGSQFNILLEGEVKGEKLNGKFEAIDYMRVRNDGGFELSLFGTITVEEGIKIAWSASGTALPNPETGQMFLNEEIKMFTNNKKYNWVNNMLFWGRGVANLATQELEVKVYKP</sequence>
<dbReference type="Pfam" id="PF11578">
    <property type="entry name" value="DUF3237"/>
    <property type="match status" value="1"/>
</dbReference>
<evidence type="ECO:0008006" key="3">
    <source>
        <dbReference type="Google" id="ProtNLM"/>
    </source>
</evidence>
<evidence type="ECO:0000313" key="2">
    <source>
        <dbReference type="Proteomes" id="UP000430202"/>
    </source>
</evidence>
<evidence type="ECO:0000313" key="1">
    <source>
        <dbReference type="EMBL" id="VXC28125.1"/>
    </source>
</evidence>
<reference evidence="1 2" key="1">
    <citation type="submission" date="2019-10" db="EMBL/GenBank/DDBJ databases">
        <authorList>
            <person name="Karimi E."/>
        </authorList>
    </citation>
    <scope>NUCLEOTIDE SEQUENCE [LARGE SCALE GENOMIC DNA]</scope>
    <source>
        <strain evidence="1">Maribacter sp. 151</strain>
    </source>
</reference>
<name>A0A653XDM4_9FLAO</name>
<dbReference type="Proteomes" id="UP000430202">
    <property type="component" value="Unassembled WGS sequence"/>
</dbReference>